<evidence type="ECO:0000259" key="4">
    <source>
        <dbReference type="PROSITE" id="PS50111"/>
    </source>
</evidence>
<protein>
    <submittedName>
        <fullName evidence="5">Chemotaxis protein</fullName>
    </submittedName>
</protein>
<feature type="domain" description="Methyl-accepting transducer" evidence="4">
    <location>
        <begin position="89"/>
        <end position="279"/>
    </location>
</feature>
<sequence>MFQLLTRRTEEIDLLKKKIEELNNKLDERENKFQLFLNHLHIELLNTIEQHEIVNDQHNVLDEMVQALLKEFTKVEKSTKQSNDVSNIILNNGNHLMNSTEEMVGLSTDGEKAVEDVLTLINDLGKQSQNTFISMKKLSESSKEIEHIVSVIEQISQQTNLLALNASIEAARAGENGKGFVVVANEVRKLAETTNQSTSIISSLIKQIQTEMTDAFKNNEKNASLVDEGIQLSSLTKKHINRLMEIITQVQLDMKKLLEEIEHQKNSNEEVIEKFSQTTNLFDEIKQVIIQHIDDADVVGKKLLEGVEKVKGFSKEES</sequence>
<dbReference type="PROSITE" id="PS50111">
    <property type="entry name" value="CHEMOTAXIS_TRANSDUC_2"/>
    <property type="match status" value="1"/>
</dbReference>
<evidence type="ECO:0000256" key="2">
    <source>
        <dbReference type="PROSITE-ProRule" id="PRU00284"/>
    </source>
</evidence>
<dbReference type="RefSeq" id="WP_169187821.1">
    <property type="nucleotide sequence ID" value="NZ_JABBPK010000001.1"/>
</dbReference>
<dbReference type="Proteomes" id="UP000588491">
    <property type="component" value="Unassembled WGS sequence"/>
</dbReference>
<dbReference type="EMBL" id="JABBPK010000001">
    <property type="protein sequence ID" value="NMO76118.1"/>
    <property type="molecule type" value="Genomic_DNA"/>
</dbReference>
<dbReference type="SUPFAM" id="SSF58104">
    <property type="entry name" value="Methyl-accepting chemotaxis protein (MCP) signaling domain"/>
    <property type="match status" value="1"/>
</dbReference>
<dbReference type="GO" id="GO:0007165">
    <property type="term" value="P:signal transduction"/>
    <property type="evidence" value="ECO:0007669"/>
    <property type="project" value="UniProtKB-KW"/>
</dbReference>
<evidence type="ECO:0000256" key="1">
    <source>
        <dbReference type="ARBA" id="ARBA00023224"/>
    </source>
</evidence>
<dbReference type="AlphaFoldDB" id="A0A7Y0K5E5"/>
<evidence type="ECO:0000256" key="3">
    <source>
        <dbReference type="SAM" id="Coils"/>
    </source>
</evidence>
<proteinExistence type="predicted"/>
<accession>A0A7Y0K5E5</accession>
<dbReference type="PANTHER" id="PTHR32089:SF112">
    <property type="entry name" value="LYSOZYME-LIKE PROTEIN-RELATED"/>
    <property type="match status" value="1"/>
</dbReference>
<evidence type="ECO:0000313" key="5">
    <source>
        <dbReference type="EMBL" id="NMO76118.1"/>
    </source>
</evidence>
<dbReference type="GO" id="GO:0016020">
    <property type="term" value="C:membrane"/>
    <property type="evidence" value="ECO:0007669"/>
    <property type="project" value="InterPro"/>
</dbReference>
<dbReference type="SMART" id="SM00283">
    <property type="entry name" value="MA"/>
    <property type="match status" value="1"/>
</dbReference>
<feature type="coiled-coil region" evidence="3">
    <location>
        <begin position="240"/>
        <end position="278"/>
    </location>
</feature>
<keyword evidence="1 2" id="KW-0807">Transducer</keyword>
<dbReference type="PANTHER" id="PTHR32089">
    <property type="entry name" value="METHYL-ACCEPTING CHEMOTAXIS PROTEIN MCPB"/>
    <property type="match status" value="1"/>
</dbReference>
<keyword evidence="6" id="KW-1185">Reference proteome</keyword>
<dbReference type="Pfam" id="PF00015">
    <property type="entry name" value="MCPsignal"/>
    <property type="match status" value="1"/>
</dbReference>
<evidence type="ECO:0000313" key="6">
    <source>
        <dbReference type="Proteomes" id="UP000588491"/>
    </source>
</evidence>
<gene>
    <name evidence="5" type="ORF">HHU08_03710</name>
</gene>
<keyword evidence="3" id="KW-0175">Coiled coil</keyword>
<dbReference type="InterPro" id="IPR004089">
    <property type="entry name" value="MCPsignal_dom"/>
</dbReference>
<name>A0A7Y0K5E5_9BACI</name>
<feature type="coiled-coil region" evidence="3">
    <location>
        <begin position="5"/>
        <end position="39"/>
    </location>
</feature>
<dbReference type="Gene3D" id="1.10.287.950">
    <property type="entry name" value="Methyl-accepting chemotaxis protein"/>
    <property type="match status" value="1"/>
</dbReference>
<reference evidence="5 6" key="1">
    <citation type="submission" date="2020-04" db="EMBL/GenBank/DDBJ databases">
        <title>Bacillus sp. UniB3 isolated from commercial digestive syrup.</title>
        <authorList>
            <person name="Thorat V."/>
            <person name="Kirdat K."/>
            <person name="Tiwarekar B."/>
            <person name="Yadav A."/>
        </authorList>
    </citation>
    <scope>NUCLEOTIDE SEQUENCE [LARGE SCALE GENOMIC DNA]</scope>
    <source>
        <strain evidence="5 6">UniB3</strain>
    </source>
</reference>
<comment type="caution">
    <text evidence="5">The sequence shown here is derived from an EMBL/GenBank/DDBJ whole genome shotgun (WGS) entry which is preliminary data.</text>
</comment>
<organism evidence="5 6">
    <name type="scientific">Niallia alba</name>
    <dbReference type="NCBI Taxonomy" id="2729105"/>
    <lineage>
        <taxon>Bacteria</taxon>
        <taxon>Bacillati</taxon>
        <taxon>Bacillota</taxon>
        <taxon>Bacilli</taxon>
        <taxon>Bacillales</taxon>
        <taxon>Bacillaceae</taxon>
        <taxon>Niallia</taxon>
    </lineage>
</organism>